<dbReference type="RefSeq" id="WP_090748273.1">
    <property type="nucleotide sequence ID" value="NZ_FMVT01000022.1"/>
</dbReference>
<feature type="transmembrane region" description="Helical" evidence="5">
    <location>
        <begin position="154"/>
        <end position="173"/>
    </location>
</feature>
<dbReference type="Gene3D" id="1.10.287.1260">
    <property type="match status" value="1"/>
</dbReference>
<evidence type="ECO:0000256" key="3">
    <source>
        <dbReference type="ARBA" id="ARBA00022989"/>
    </source>
</evidence>
<dbReference type="STRING" id="336292.SAMN05660710_03682"/>
<evidence type="ECO:0000313" key="8">
    <source>
        <dbReference type="Proteomes" id="UP000199502"/>
    </source>
</evidence>
<gene>
    <name evidence="7" type="ORF">SAMN05660710_03682</name>
</gene>
<feature type="transmembrane region" description="Helical" evidence="5">
    <location>
        <begin position="6"/>
        <end position="30"/>
    </location>
</feature>
<sequence>MTHWTYTTAIFLVSLAFSWAACYIIYRLVLTRLIRDETFWRPLFARTRGPVQLQLMIMAISFAANAAPLPLQEGRLLRHLLLIAFIVCITWFARTALEIWMTLHLRRFRLDVEDNLLARKHVTQSRILQRVGSTLILAIGVSAALMTIESVRQYGVSLLASAGAAGIIVGFALQPVLRNVFAGLQLALTQPIRIDDAVIVEGEWGNVEEITATYVVVRLWDKRGLIVPLNYFMEQPFQNWTRKEATLIGVVFVYVDFTTDLAQLREEARKIVSAAPLWNGEVFAVQVTDFSERTVEVRILADAANAGSTFDLRCYIREAMASYLAKMQPHALPQVRIETDPSGRGRLEKGRELLFLQRV</sequence>
<proteinExistence type="predicted"/>
<dbReference type="AlphaFoldDB" id="A0A1G5K4D9"/>
<keyword evidence="8" id="KW-1185">Reference proteome</keyword>
<accession>A0A1G5K4D9</accession>
<reference evidence="7 8" key="1">
    <citation type="submission" date="2016-10" db="EMBL/GenBank/DDBJ databases">
        <authorList>
            <person name="de Groot N.N."/>
        </authorList>
    </citation>
    <scope>NUCLEOTIDE SEQUENCE [LARGE SCALE GENOMIC DNA]</scope>
    <source>
        <strain evidence="7 8">CGMCC 1.8925</strain>
    </source>
</reference>
<evidence type="ECO:0000256" key="1">
    <source>
        <dbReference type="ARBA" id="ARBA00004370"/>
    </source>
</evidence>
<name>A0A1G5K4D9_9RHOB</name>
<dbReference type="PANTHER" id="PTHR30566">
    <property type="entry name" value="YNAI-RELATED MECHANOSENSITIVE ION CHANNEL"/>
    <property type="match status" value="1"/>
</dbReference>
<dbReference type="Gene3D" id="2.30.30.60">
    <property type="match status" value="1"/>
</dbReference>
<keyword evidence="3 5" id="KW-1133">Transmembrane helix</keyword>
<evidence type="ECO:0000256" key="2">
    <source>
        <dbReference type="ARBA" id="ARBA00022692"/>
    </source>
</evidence>
<organism evidence="7 8">
    <name type="scientific">Paracoccus tibetensis</name>
    <dbReference type="NCBI Taxonomy" id="336292"/>
    <lineage>
        <taxon>Bacteria</taxon>
        <taxon>Pseudomonadati</taxon>
        <taxon>Pseudomonadota</taxon>
        <taxon>Alphaproteobacteria</taxon>
        <taxon>Rhodobacterales</taxon>
        <taxon>Paracoccaceae</taxon>
        <taxon>Paracoccus</taxon>
    </lineage>
</organism>
<keyword evidence="4 5" id="KW-0472">Membrane</keyword>
<protein>
    <submittedName>
        <fullName evidence="7">Small-conductance mechanosensitive channel</fullName>
    </submittedName>
</protein>
<feature type="domain" description="Mechanosensitive ion channel MscS" evidence="6">
    <location>
        <begin position="176"/>
        <end position="242"/>
    </location>
</feature>
<evidence type="ECO:0000256" key="5">
    <source>
        <dbReference type="SAM" id="Phobius"/>
    </source>
</evidence>
<dbReference type="Pfam" id="PF00924">
    <property type="entry name" value="MS_channel_2nd"/>
    <property type="match status" value="1"/>
</dbReference>
<feature type="transmembrane region" description="Helical" evidence="5">
    <location>
        <begin position="77"/>
        <end position="97"/>
    </location>
</feature>
<dbReference type="EMBL" id="FMVT01000022">
    <property type="protein sequence ID" value="SCY95483.1"/>
    <property type="molecule type" value="Genomic_DNA"/>
</dbReference>
<dbReference type="GO" id="GO:0008381">
    <property type="term" value="F:mechanosensitive monoatomic ion channel activity"/>
    <property type="evidence" value="ECO:0007669"/>
    <property type="project" value="UniProtKB-ARBA"/>
</dbReference>
<dbReference type="InterPro" id="IPR006685">
    <property type="entry name" value="MscS_channel_2nd"/>
</dbReference>
<feature type="transmembrane region" description="Helical" evidence="5">
    <location>
        <begin position="127"/>
        <end position="148"/>
    </location>
</feature>
<dbReference type="SUPFAM" id="SSF50182">
    <property type="entry name" value="Sm-like ribonucleoproteins"/>
    <property type="match status" value="1"/>
</dbReference>
<evidence type="ECO:0000256" key="4">
    <source>
        <dbReference type="ARBA" id="ARBA00023136"/>
    </source>
</evidence>
<dbReference type="GO" id="GO:0016020">
    <property type="term" value="C:membrane"/>
    <property type="evidence" value="ECO:0007669"/>
    <property type="project" value="UniProtKB-SubCell"/>
</dbReference>
<evidence type="ECO:0000259" key="6">
    <source>
        <dbReference type="Pfam" id="PF00924"/>
    </source>
</evidence>
<dbReference type="Proteomes" id="UP000199502">
    <property type="component" value="Unassembled WGS sequence"/>
</dbReference>
<comment type="subcellular location">
    <subcellularLocation>
        <location evidence="1">Membrane</location>
    </subcellularLocation>
</comment>
<dbReference type="InterPro" id="IPR010920">
    <property type="entry name" value="LSM_dom_sf"/>
</dbReference>
<evidence type="ECO:0000313" key="7">
    <source>
        <dbReference type="EMBL" id="SCY95483.1"/>
    </source>
</evidence>
<dbReference type="PANTHER" id="PTHR30566:SF25">
    <property type="entry name" value="INNER MEMBRANE PROTEIN"/>
    <property type="match status" value="1"/>
</dbReference>
<dbReference type="InterPro" id="IPR023408">
    <property type="entry name" value="MscS_beta-dom_sf"/>
</dbReference>
<keyword evidence="2 5" id="KW-0812">Transmembrane</keyword>
<dbReference type="OrthoDB" id="9792218at2"/>